<dbReference type="Proteomes" id="UP000320762">
    <property type="component" value="Unassembled WGS sequence"/>
</dbReference>
<dbReference type="AlphaFoldDB" id="A0A550BRT5"/>
<sequence length="119" mass="13936">GYGLSSDARPEYVDAWIQRARSLTYKPKLEGFDQFRLDMKNWWRVVNPEWRDRSSVGFALGRGDGNFSCLYCPGTNGLVSFVKCLQWWWDAFERVDEAEGDRKEWRAAVDDVAWAFEQV</sequence>
<comment type="caution">
    <text evidence="1">The sequence shown here is derived from an EMBL/GenBank/DDBJ whole genome shotgun (WGS) entry which is preliminary data.</text>
</comment>
<dbReference type="EMBL" id="VDMD01000207">
    <property type="protein sequence ID" value="TRM55253.1"/>
    <property type="molecule type" value="Genomic_DNA"/>
</dbReference>
<organism evidence="1 2">
    <name type="scientific">Schizophyllum amplum</name>
    <dbReference type="NCBI Taxonomy" id="97359"/>
    <lineage>
        <taxon>Eukaryota</taxon>
        <taxon>Fungi</taxon>
        <taxon>Dikarya</taxon>
        <taxon>Basidiomycota</taxon>
        <taxon>Agaricomycotina</taxon>
        <taxon>Agaricomycetes</taxon>
        <taxon>Agaricomycetidae</taxon>
        <taxon>Agaricales</taxon>
        <taxon>Schizophyllaceae</taxon>
        <taxon>Schizophyllum</taxon>
    </lineage>
</organism>
<protein>
    <submittedName>
        <fullName evidence="1">Uncharacterized protein</fullName>
    </submittedName>
</protein>
<name>A0A550BRT5_9AGAR</name>
<gene>
    <name evidence="1" type="ORF">BD626DRAFT_376750</name>
</gene>
<proteinExistence type="predicted"/>
<dbReference type="STRING" id="97359.A0A550BRT5"/>
<feature type="non-terminal residue" evidence="1">
    <location>
        <position position="119"/>
    </location>
</feature>
<accession>A0A550BRT5</accession>
<keyword evidence="2" id="KW-1185">Reference proteome</keyword>
<evidence type="ECO:0000313" key="2">
    <source>
        <dbReference type="Proteomes" id="UP000320762"/>
    </source>
</evidence>
<reference evidence="1 2" key="1">
    <citation type="journal article" date="2019" name="New Phytol.">
        <title>Comparative genomics reveals unique wood-decay strategies and fruiting body development in the Schizophyllaceae.</title>
        <authorList>
            <person name="Almasi E."/>
            <person name="Sahu N."/>
            <person name="Krizsan K."/>
            <person name="Balint B."/>
            <person name="Kovacs G.M."/>
            <person name="Kiss B."/>
            <person name="Cseklye J."/>
            <person name="Drula E."/>
            <person name="Henrissat B."/>
            <person name="Nagy I."/>
            <person name="Chovatia M."/>
            <person name="Adam C."/>
            <person name="LaButti K."/>
            <person name="Lipzen A."/>
            <person name="Riley R."/>
            <person name="Grigoriev I.V."/>
            <person name="Nagy L.G."/>
        </authorList>
    </citation>
    <scope>NUCLEOTIDE SEQUENCE [LARGE SCALE GENOMIC DNA]</scope>
    <source>
        <strain evidence="1 2">NL-1724</strain>
    </source>
</reference>
<dbReference type="OrthoDB" id="2803783at2759"/>
<feature type="non-terminal residue" evidence="1">
    <location>
        <position position="1"/>
    </location>
</feature>
<evidence type="ECO:0000313" key="1">
    <source>
        <dbReference type="EMBL" id="TRM55253.1"/>
    </source>
</evidence>